<comment type="caution">
    <text evidence="6">The sequence shown here is derived from an EMBL/GenBank/DDBJ whole genome shotgun (WGS) entry which is preliminary data.</text>
</comment>
<dbReference type="Proteomes" id="UP000663854">
    <property type="component" value="Unassembled WGS sequence"/>
</dbReference>
<keyword evidence="2" id="KW-0106">Calcium</keyword>
<dbReference type="GO" id="GO:0016020">
    <property type="term" value="C:membrane"/>
    <property type="evidence" value="ECO:0007669"/>
    <property type="project" value="TreeGrafter"/>
</dbReference>
<accession>A0A814U6R6</accession>
<dbReference type="GO" id="GO:0005509">
    <property type="term" value="F:calcium ion binding"/>
    <property type="evidence" value="ECO:0007669"/>
    <property type="project" value="TreeGrafter"/>
</dbReference>
<evidence type="ECO:0000313" key="8">
    <source>
        <dbReference type="Proteomes" id="UP000663870"/>
    </source>
</evidence>
<dbReference type="EMBL" id="CAJOBD010015684">
    <property type="protein sequence ID" value="CAF4210402.1"/>
    <property type="molecule type" value="Genomic_DNA"/>
</dbReference>
<dbReference type="InterPro" id="IPR035892">
    <property type="entry name" value="C2_domain_sf"/>
</dbReference>
<feature type="domain" description="C2" evidence="3">
    <location>
        <begin position="1"/>
        <end position="101"/>
    </location>
</feature>
<proteinExistence type="predicted"/>
<dbReference type="Pfam" id="PF00168">
    <property type="entry name" value="C2"/>
    <property type="match status" value="1"/>
</dbReference>
<dbReference type="SMART" id="SM00239">
    <property type="entry name" value="C2"/>
    <property type="match status" value="1"/>
</dbReference>
<dbReference type="Gene3D" id="2.60.40.150">
    <property type="entry name" value="C2 domain"/>
    <property type="match status" value="1"/>
</dbReference>
<reference evidence="6" key="1">
    <citation type="submission" date="2021-02" db="EMBL/GenBank/DDBJ databases">
        <authorList>
            <person name="Nowell W R."/>
        </authorList>
    </citation>
    <scope>NUCLEOTIDE SEQUENCE</scope>
</reference>
<dbReference type="PANTHER" id="PTHR45911:SF4">
    <property type="entry name" value="MULTIPLE C2 AND TRANSMEMBRANE DOMAIN-CONTAINING PROTEIN"/>
    <property type="match status" value="1"/>
</dbReference>
<dbReference type="Proteomes" id="UP000663870">
    <property type="component" value="Unassembled WGS sequence"/>
</dbReference>
<evidence type="ECO:0000313" key="7">
    <source>
        <dbReference type="EMBL" id="CAF4210402.1"/>
    </source>
</evidence>
<dbReference type="EMBL" id="CAJNOL010000685">
    <property type="protein sequence ID" value="CAF1165911.1"/>
    <property type="molecule type" value="Genomic_DNA"/>
</dbReference>
<dbReference type="EMBL" id="CAJNOH010000058">
    <property type="protein sequence ID" value="CAF0821070.1"/>
    <property type="molecule type" value="Genomic_DNA"/>
</dbReference>
<sequence>MAQLQVTVVEGRNLKKKDLFSESDPFVQIYLDDKKQKQKTKVISNTKNPYWNEIFVFNHLKGQDILHIDVYDKDLIINDKIGSLKINLEDLYNKCHIDNWYNILSKFGISSNGQIHLILDYQKLKL</sequence>
<evidence type="ECO:0000313" key="6">
    <source>
        <dbReference type="EMBL" id="CAF1169804.1"/>
    </source>
</evidence>
<keyword evidence="8" id="KW-1185">Reference proteome</keyword>
<dbReference type="Proteomes" id="UP000663836">
    <property type="component" value="Unassembled WGS sequence"/>
</dbReference>
<evidence type="ECO:0000256" key="1">
    <source>
        <dbReference type="ARBA" id="ARBA00022723"/>
    </source>
</evidence>
<dbReference type="CDD" id="cd00030">
    <property type="entry name" value="C2"/>
    <property type="match status" value="1"/>
</dbReference>
<protein>
    <recommendedName>
        <fullName evidence="3">C2 domain-containing protein</fullName>
    </recommendedName>
</protein>
<dbReference type="AlphaFoldDB" id="A0A814U6R6"/>
<keyword evidence="1" id="KW-0479">Metal-binding</keyword>
<dbReference type="PROSITE" id="PS50004">
    <property type="entry name" value="C2"/>
    <property type="match status" value="1"/>
</dbReference>
<gene>
    <name evidence="7" type="ORF">JBS370_LOCUS36967</name>
    <name evidence="5" type="ORF">JXQ802_LOCUS22522</name>
    <name evidence="6" type="ORF">JXQ802_LOCUS22730</name>
    <name evidence="4" type="ORF">PYM288_LOCUS5589</name>
</gene>
<evidence type="ECO:0000256" key="2">
    <source>
        <dbReference type="ARBA" id="ARBA00022837"/>
    </source>
</evidence>
<organism evidence="6 8">
    <name type="scientific">Rotaria sordida</name>
    <dbReference type="NCBI Taxonomy" id="392033"/>
    <lineage>
        <taxon>Eukaryota</taxon>
        <taxon>Metazoa</taxon>
        <taxon>Spiralia</taxon>
        <taxon>Gnathifera</taxon>
        <taxon>Rotifera</taxon>
        <taxon>Eurotatoria</taxon>
        <taxon>Bdelloidea</taxon>
        <taxon>Philodinida</taxon>
        <taxon>Philodinidae</taxon>
        <taxon>Rotaria</taxon>
    </lineage>
</organism>
<dbReference type="PRINTS" id="PR00360">
    <property type="entry name" value="C2DOMAIN"/>
</dbReference>
<dbReference type="PANTHER" id="PTHR45911">
    <property type="entry name" value="C2 DOMAIN-CONTAINING PROTEIN"/>
    <property type="match status" value="1"/>
</dbReference>
<evidence type="ECO:0000259" key="3">
    <source>
        <dbReference type="PROSITE" id="PS50004"/>
    </source>
</evidence>
<dbReference type="InterPro" id="IPR000008">
    <property type="entry name" value="C2_dom"/>
</dbReference>
<dbReference type="EMBL" id="CAJNOL010000698">
    <property type="protein sequence ID" value="CAF1169804.1"/>
    <property type="molecule type" value="Genomic_DNA"/>
</dbReference>
<evidence type="ECO:0000313" key="5">
    <source>
        <dbReference type="EMBL" id="CAF1165911.1"/>
    </source>
</evidence>
<dbReference type="SUPFAM" id="SSF49562">
    <property type="entry name" value="C2 domain (Calcium/lipid-binding domain, CaLB)"/>
    <property type="match status" value="1"/>
</dbReference>
<name>A0A814U6R6_9BILA</name>
<evidence type="ECO:0000313" key="4">
    <source>
        <dbReference type="EMBL" id="CAF0821070.1"/>
    </source>
</evidence>